<gene>
    <name evidence="5" type="ORF">CI610_03652</name>
</gene>
<name>A0A2H9T2J0_9ZZZZ</name>
<evidence type="ECO:0000256" key="2">
    <source>
        <dbReference type="ARBA" id="ARBA00008841"/>
    </source>
</evidence>
<dbReference type="Pfam" id="PF03400">
    <property type="entry name" value="DDE_Tnp_IS1"/>
    <property type="match status" value="1"/>
</dbReference>
<comment type="similarity">
    <text evidence="2">Belongs to the transposase 27 family.</text>
</comment>
<dbReference type="GO" id="GO:0006313">
    <property type="term" value="P:DNA transposition"/>
    <property type="evidence" value="ECO:0007669"/>
    <property type="project" value="InterPro"/>
</dbReference>
<evidence type="ECO:0000256" key="3">
    <source>
        <dbReference type="ARBA" id="ARBA00022578"/>
    </source>
</evidence>
<reference evidence="5" key="1">
    <citation type="journal article" date="2017" name="Appl. Environ. Microbiol.">
        <title>Molecular characterization of an Endozoicomonas-like organism causing infection in king scallop Pecten maximus L.</title>
        <authorList>
            <person name="Cano I."/>
            <person name="van Aerle R."/>
            <person name="Ross S."/>
            <person name="Verner-Jeffreys D.W."/>
            <person name="Paley R.K."/>
            <person name="Rimmer G."/>
            <person name="Ryder D."/>
            <person name="Hooper P."/>
            <person name="Stone D."/>
            <person name="Feist S.W."/>
        </authorList>
    </citation>
    <scope>NUCLEOTIDE SEQUENCE</scope>
</reference>
<dbReference type="InterPro" id="IPR051354">
    <property type="entry name" value="Transposase_27_IS1"/>
</dbReference>
<evidence type="ECO:0008006" key="6">
    <source>
        <dbReference type="Google" id="ProtNLM"/>
    </source>
</evidence>
<organism evidence="5">
    <name type="scientific">invertebrate metagenome</name>
    <dbReference type="NCBI Taxonomy" id="1711999"/>
    <lineage>
        <taxon>unclassified sequences</taxon>
        <taxon>metagenomes</taxon>
        <taxon>organismal metagenomes</taxon>
    </lineage>
</organism>
<proteinExistence type="inferred from homology"/>
<dbReference type="GO" id="GO:0004803">
    <property type="term" value="F:transposase activity"/>
    <property type="evidence" value="ECO:0007669"/>
    <property type="project" value="InterPro"/>
</dbReference>
<comment type="caution">
    <text evidence="5">The sequence shown here is derived from an EMBL/GenBank/DDBJ whole genome shotgun (WGS) entry which is preliminary data.</text>
</comment>
<accession>A0A2H9T2J0</accession>
<dbReference type="AlphaFoldDB" id="A0A2H9T2J0"/>
<dbReference type="InterPro" id="IPR005063">
    <property type="entry name" value="Transposase_27"/>
</dbReference>
<evidence type="ECO:0000256" key="4">
    <source>
        <dbReference type="ARBA" id="ARBA00023172"/>
    </source>
</evidence>
<evidence type="ECO:0000256" key="1">
    <source>
        <dbReference type="ARBA" id="ARBA00004091"/>
    </source>
</evidence>
<comment type="function">
    <text evidence="1">Absolutely required for transposition of IS1.</text>
</comment>
<dbReference type="PANTHER" id="PTHR33293">
    <property type="entry name" value="INSERTION ELEMENT IS1 1 PROTEIN INSB-RELATED"/>
    <property type="match status" value="1"/>
</dbReference>
<dbReference type="NCBIfam" id="NF033558">
    <property type="entry name" value="transpos_IS1"/>
    <property type="match status" value="1"/>
</dbReference>
<dbReference type="EMBL" id="NSIT01000618">
    <property type="protein sequence ID" value="PJE77424.1"/>
    <property type="molecule type" value="Genomic_DNA"/>
</dbReference>
<dbReference type="PANTHER" id="PTHR33293:SF1">
    <property type="entry name" value="INSERTION ELEMENT IS1 1 PROTEIN INSB-RELATED"/>
    <property type="match status" value="1"/>
</dbReference>
<dbReference type="GO" id="GO:0003677">
    <property type="term" value="F:DNA binding"/>
    <property type="evidence" value="ECO:0007669"/>
    <property type="project" value="InterPro"/>
</dbReference>
<protein>
    <recommendedName>
        <fullName evidence="6">IS1 transposase</fullName>
    </recommendedName>
</protein>
<evidence type="ECO:0000313" key="5">
    <source>
        <dbReference type="EMBL" id="PJE77424.1"/>
    </source>
</evidence>
<keyword evidence="4" id="KW-0233">DNA recombination</keyword>
<keyword evidence="3" id="KW-0815">Transposition</keyword>
<sequence>MTTLPFHQTKVKILCEMDEQWSYVGNKKNQRWLFYAWEPRFKRVIAHAFGRRSKTTLKKLLKLLRPYPFCYYCTDQWKPYKSKLPNSKHVISKLFTQRIERNNLTLRTRLKRLNRKTICFSRSAELHDKVIGEFISRKYYQRV</sequence>